<protein>
    <submittedName>
        <fullName evidence="1">Uncharacterized protein</fullName>
    </submittedName>
</protein>
<dbReference type="Proteomes" id="UP000286716">
    <property type="component" value="Unassembled WGS sequence"/>
</dbReference>
<proteinExistence type="predicted"/>
<organism evidence="1 2">
    <name type="scientific">Amycolatopsis balhimycina DSM 5908</name>
    <dbReference type="NCBI Taxonomy" id="1081091"/>
    <lineage>
        <taxon>Bacteria</taxon>
        <taxon>Bacillati</taxon>
        <taxon>Actinomycetota</taxon>
        <taxon>Actinomycetes</taxon>
        <taxon>Pseudonocardiales</taxon>
        <taxon>Pseudonocardiaceae</taxon>
        <taxon>Amycolatopsis</taxon>
    </lineage>
</organism>
<dbReference type="AlphaFoldDB" id="A0A428WM92"/>
<comment type="caution">
    <text evidence="1">The sequence shown here is derived from an EMBL/GenBank/DDBJ whole genome shotgun (WGS) entry which is preliminary data.</text>
</comment>
<gene>
    <name evidence="1" type="ORF">DMA12_16815</name>
</gene>
<name>A0A428WM92_AMYBA</name>
<dbReference type="EMBL" id="QHHU01000021">
    <property type="protein sequence ID" value="RSM44209.1"/>
    <property type="molecule type" value="Genomic_DNA"/>
</dbReference>
<keyword evidence="2" id="KW-1185">Reference proteome</keyword>
<sequence>MTNLHARIAADDVIVAELRESELPQVSWSDFGFAHHQRQSEVDWAAKLIEDLEADRISWSEGEDRGDRYQA</sequence>
<reference evidence="1 2" key="1">
    <citation type="submission" date="2018-05" db="EMBL/GenBank/DDBJ databases">
        <title>Evolution of GPA BGCs.</title>
        <authorList>
            <person name="Waglechner N."/>
            <person name="Wright G.D."/>
        </authorList>
    </citation>
    <scope>NUCLEOTIDE SEQUENCE [LARGE SCALE GENOMIC DNA]</scope>
    <source>
        <strain evidence="1 2">DSM 5908</strain>
    </source>
</reference>
<accession>A0A428WM92</accession>
<evidence type="ECO:0000313" key="1">
    <source>
        <dbReference type="EMBL" id="RSM44209.1"/>
    </source>
</evidence>
<evidence type="ECO:0000313" key="2">
    <source>
        <dbReference type="Proteomes" id="UP000286716"/>
    </source>
</evidence>